<accession>K0KJR5</accession>
<evidence type="ECO:0000256" key="3">
    <source>
        <dbReference type="ARBA" id="ARBA00012780"/>
    </source>
</evidence>
<dbReference type="InterPro" id="IPR040720">
    <property type="entry name" value="GH81_C"/>
</dbReference>
<evidence type="ECO:0000256" key="1">
    <source>
        <dbReference type="ARBA" id="ARBA00000382"/>
    </source>
</evidence>
<protein>
    <recommendedName>
        <fullName evidence="3">glucan endo-1,3-beta-D-glucosidase</fullName>
        <ecNumber evidence="3">3.2.1.39</ecNumber>
    </recommendedName>
</protein>
<dbReference type="FunFam" id="2.70.98.30:FF:000006">
    <property type="entry name" value="Endo-1,3-beta-glucanase Engl1"/>
    <property type="match status" value="1"/>
</dbReference>
<proteinExistence type="inferred from homology"/>
<evidence type="ECO:0000313" key="14">
    <source>
        <dbReference type="Proteomes" id="UP000009328"/>
    </source>
</evidence>
<organism evidence="13 14">
    <name type="scientific">Wickerhamomyces ciferrii (strain ATCC 14091 / BCRC 22168 / CBS 111 / JCM 3599 / NBRC 0793 / NRRL Y-1031 F-60-10)</name>
    <name type="common">Yeast</name>
    <name type="synonym">Pichia ciferrii</name>
    <dbReference type="NCBI Taxonomy" id="1206466"/>
    <lineage>
        <taxon>Eukaryota</taxon>
        <taxon>Fungi</taxon>
        <taxon>Dikarya</taxon>
        <taxon>Ascomycota</taxon>
        <taxon>Saccharomycotina</taxon>
        <taxon>Saccharomycetes</taxon>
        <taxon>Phaffomycetales</taxon>
        <taxon>Wickerhamomycetaceae</taxon>
        <taxon>Wickerhamomyces</taxon>
    </lineage>
</organism>
<dbReference type="eggNOG" id="KOG2254">
    <property type="taxonomic scope" value="Eukaryota"/>
</dbReference>
<comment type="similarity">
    <text evidence="2">Belongs to the glycosyl hydrolase 81 family.</text>
</comment>
<dbReference type="STRING" id="1206466.K0KJR5"/>
<dbReference type="GO" id="GO:0071555">
    <property type="term" value="P:cell wall organization"/>
    <property type="evidence" value="ECO:0007669"/>
    <property type="project" value="UniProtKB-KW"/>
</dbReference>
<dbReference type="HOGENOM" id="CLU_005482_2_1_1"/>
<gene>
    <name evidence="13" type="ORF">BN7_1927</name>
</gene>
<dbReference type="PROSITE" id="PS52008">
    <property type="entry name" value="GH81"/>
    <property type="match status" value="1"/>
</dbReference>
<feature type="region of interest" description="Disordered" evidence="9">
    <location>
        <begin position="23"/>
        <end position="45"/>
    </location>
</feature>
<keyword evidence="7" id="KW-0961">Cell wall biogenesis/degradation</keyword>
<keyword evidence="14" id="KW-1185">Reference proteome</keyword>
<evidence type="ECO:0000313" key="13">
    <source>
        <dbReference type="EMBL" id="CCH42382.1"/>
    </source>
</evidence>
<dbReference type="EMBL" id="CAIF01000043">
    <property type="protein sequence ID" value="CCH42382.1"/>
    <property type="molecule type" value="Genomic_DNA"/>
</dbReference>
<comment type="caution">
    <text evidence="13">The sequence shown here is derived from an EMBL/GenBank/DDBJ whole genome shotgun (WGS) entry which is preliminary data.</text>
</comment>
<dbReference type="GO" id="GO:0000272">
    <property type="term" value="P:polysaccharide catabolic process"/>
    <property type="evidence" value="ECO:0007669"/>
    <property type="project" value="UniProtKB-KW"/>
</dbReference>
<name>K0KJR5_WICCF</name>
<dbReference type="Gene3D" id="2.70.98.30">
    <property type="entry name" value="Golgi alpha-mannosidase II, domain 4"/>
    <property type="match status" value="1"/>
</dbReference>
<dbReference type="FunCoup" id="K0KJR5">
    <property type="interactions" value="213"/>
</dbReference>
<dbReference type="Gene3D" id="1.10.287.1170">
    <property type="entry name" value="glycoside hydrolase family 81 endo-[beta] glucanase"/>
    <property type="match status" value="1"/>
</dbReference>
<feature type="chain" id="PRO_5003836221" description="glucan endo-1,3-beta-D-glucosidase" evidence="10">
    <location>
        <begin position="19"/>
        <end position="840"/>
    </location>
</feature>
<reference evidence="13 14" key="1">
    <citation type="journal article" date="2012" name="Eukaryot. Cell">
        <title>Draft genome sequence of Wickerhamomyces ciferrii NRRL Y-1031 F-60-10.</title>
        <authorList>
            <person name="Schneider J."/>
            <person name="Andrea H."/>
            <person name="Blom J."/>
            <person name="Jaenicke S."/>
            <person name="Ruckert C."/>
            <person name="Schorsch C."/>
            <person name="Szczepanowski R."/>
            <person name="Farwick M."/>
            <person name="Goesmann A."/>
            <person name="Puhler A."/>
            <person name="Schaffer S."/>
            <person name="Tauch A."/>
            <person name="Kohler T."/>
            <person name="Brinkrolf K."/>
        </authorList>
    </citation>
    <scope>NUCLEOTIDE SEQUENCE [LARGE SCALE GENOMIC DNA]</scope>
    <source>
        <strain evidence="14">ATCC 14091 / BCRC 22168 / CBS 111 / JCM 3599 / NBRC 0793 / NRRL Y-1031 F-60-10</strain>
    </source>
</reference>
<dbReference type="Proteomes" id="UP000009328">
    <property type="component" value="Unassembled WGS sequence"/>
</dbReference>
<evidence type="ECO:0000256" key="6">
    <source>
        <dbReference type="ARBA" id="ARBA00023295"/>
    </source>
</evidence>
<dbReference type="Pfam" id="PF03639">
    <property type="entry name" value="Glyco_hydro_81"/>
    <property type="match status" value="1"/>
</dbReference>
<keyword evidence="4" id="KW-0378">Hydrolase</keyword>
<keyword evidence="6" id="KW-0326">Glycosidase</keyword>
<dbReference type="PANTHER" id="PTHR31983">
    <property type="entry name" value="ENDO-1,3(4)-BETA-GLUCANASE 1"/>
    <property type="match status" value="1"/>
</dbReference>
<evidence type="ECO:0000256" key="8">
    <source>
        <dbReference type="ARBA" id="ARBA00023326"/>
    </source>
</evidence>
<dbReference type="AlphaFoldDB" id="K0KJR5"/>
<dbReference type="InParanoid" id="K0KJR5"/>
<keyword evidence="8" id="KW-0624">Polysaccharide degradation</keyword>
<evidence type="ECO:0000259" key="12">
    <source>
        <dbReference type="Pfam" id="PF17652"/>
    </source>
</evidence>
<dbReference type="InterPro" id="IPR005200">
    <property type="entry name" value="Endo-beta-glucanase"/>
</dbReference>
<dbReference type="GO" id="GO:0042973">
    <property type="term" value="F:glucan endo-1,3-beta-D-glucosidase activity"/>
    <property type="evidence" value="ECO:0007669"/>
    <property type="project" value="UniProtKB-EC"/>
</dbReference>
<evidence type="ECO:0000256" key="4">
    <source>
        <dbReference type="ARBA" id="ARBA00022801"/>
    </source>
</evidence>
<feature type="compositionally biased region" description="Polar residues" evidence="9">
    <location>
        <begin position="23"/>
        <end position="35"/>
    </location>
</feature>
<feature type="signal peptide" evidence="10">
    <location>
        <begin position="1"/>
        <end position="18"/>
    </location>
</feature>
<dbReference type="EC" id="3.2.1.39" evidence="3"/>
<keyword evidence="10" id="KW-0732">Signal</keyword>
<evidence type="ECO:0000256" key="5">
    <source>
        <dbReference type="ARBA" id="ARBA00023277"/>
    </source>
</evidence>
<evidence type="ECO:0000256" key="2">
    <source>
        <dbReference type="ARBA" id="ARBA00010730"/>
    </source>
</evidence>
<evidence type="ECO:0000256" key="10">
    <source>
        <dbReference type="SAM" id="SignalP"/>
    </source>
</evidence>
<dbReference type="Pfam" id="PF17652">
    <property type="entry name" value="Glyco_hydro81C"/>
    <property type="match status" value="1"/>
</dbReference>
<sequence length="840" mass="91797">MLKISILAFLQLFMLANATTTTLSSQDNSELSSGPTPEISLAAASGSTETSTIYTASNTDYTLQGISASSDSTTGSNPLITGTLPTEEPSNTIATGNFNETKTISASQNSNSQGAVLEEATSFDLFSAIDTKNPPSVFPREPLKLELPAGVISDNKPIGTNKFWSNLILGDQTAGIWTYPYVLIKSVNSFYGFAVSHTTASQYSFGDKDSAGNAKSYSNPQGIYSFIFSGKGFSKDNLGMNVSGLKSMSALVTLYNKQSSPTTDYIDLPLVQGMGFSTAIYKGNLTPVLNSNVGFNKLVQEKSTGLDSKIQKYRASLKNGVDWLIYITLPDSAGDFKLSSTDGATITGSKAADGLVIQLAVAPKPDLEQFYDQAAGTYVTSASVQGTSNGASANYEIKYETQGKSSLGNPIVFALPHHLKSFTQETTKKSTGITLDSTTKGTMVGYLTNSLEFTDTFNNNVQWLPWSQQITKELSYTPEQLKLIASVANGELNIDLKGAMKGQGMYTAGKILDKFAYILLVLDEIIKEEKVRDSTLQKLKDAFDIFVKNEEFYPLMYDTRYKGVTSSAAQNSDEDPGRLDYGAPYYNDHHFHYGYFLHVAAVIGYVDAKKGGSWAKENSDWVNSLVRDVANPSEEDSYFPVFRSFDWFAGHSWTAGLFMKGDGNNEESTSEDYNFAYGMKLWGNVIGDKSMEARGNLMISILAKSLNDYFLYSDDNKVEPKQIIGNKVSGLLFENKVDYKTWFGTNKEYIHGIHMLPITPASSVVRGPKFVKEEWDSKLSSIVDGLNSGWGGLIRLNQALTDPVASYKFFSQDKFSNEWLDNGMSRTWALAFSGGLANSL</sequence>
<evidence type="ECO:0000256" key="7">
    <source>
        <dbReference type="ARBA" id="ARBA00023316"/>
    </source>
</evidence>
<keyword evidence="5" id="KW-0119">Carbohydrate metabolism</keyword>
<feature type="domain" description="Glycosyl hydrolase family 81 N-terminal" evidence="11">
    <location>
        <begin position="148"/>
        <end position="467"/>
    </location>
</feature>
<evidence type="ECO:0000259" key="11">
    <source>
        <dbReference type="Pfam" id="PF03639"/>
    </source>
</evidence>
<dbReference type="GO" id="GO:0009986">
    <property type="term" value="C:cell surface"/>
    <property type="evidence" value="ECO:0007669"/>
    <property type="project" value="TreeGrafter"/>
</dbReference>
<dbReference type="GO" id="GO:0052861">
    <property type="term" value="F:endo-1,3(4)-beta-glucanase activity"/>
    <property type="evidence" value="ECO:0007669"/>
    <property type="project" value="InterPro"/>
</dbReference>
<dbReference type="InterPro" id="IPR040451">
    <property type="entry name" value="GH81_N"/>
</dbReference>
<feature type="domain" description="Glycosyl hydrolase family 81 C-terminal" evidence="12">
    <location>
        <begin position="476"/>
        <end position="830"/>
    </location>
</feature>
<comment type="catalytic activity">
    <reaction evidence="1">
        <text>Hydrolysis of (1-&gt;3)-beta-D-glucosidic linkages in (1-&gt;3)-beta-D-glucans.</text>
        <dbReference type="EC" id="3.2.1.39"/>
    </reaction>
</comment>
<dbReference type="PANTHER" id="PTHR31983:SF20">
    <property type="entry name" value="GLUCAN ENDO-1,3-BETA-D-GLUCOSIDASE 1"/>
    <property type="match status" value="1"/>
</dbReference>
<evidence type="ECO:0000256" key="9">
    <source>
        <dbReference type="SAM" id="MobiDB-lite"/>
    </source>
</evidence>